<name>A0A4C1WDZ9_EUMVA</name>
<accession>A0A4C1WDZ9</accession>
<dbReference type="EMBL" id="BGZK01000549">
    <property type="protein sequence ID" value="GBP49616.1"/>
    <property type="molecule type" value="Genomic_DNA"/>
</dbReference>
<organism evidence="1 2">
    <name type="scientific">Eumeta variegata</name>
    <name type="common">Bagworm moth</name>
    <name type="synonym">Eumeta japonica</name>
    <dbReference type="NCBI Taxonomy" id="151549"/>
    <lineage>
        <taxon>Eukaryota</taxon>
        <taxon>Metazoa</taxon>
        <taxon>Ecdysozoa</taxon>
        <taxon>Arthropoda</taxon>
        <taxon>Hexapoda</taxon>
        <taxon>Insecta</taxon>
        <taxon>Pterygota</taxon>
        <taxon>Neoptera</taxon>
        <taxon>Endopterygota</taxon>
        <taxon>Lepidoptera</taxon>
        <taxon>Glossata</taxon>
        <taxon>Ditrysia</taxon>
        <taxon>Tineoidea</taxon>
        <taxon>Psychidae</taxon>
        <taxon>Oiketicinae</taxon>
        <taxon>Eumeta</taxon>
    </lineage>
</organism>
<dbReference type="Proteomes" id="UP000299102">
    <property type="component" value="Unassembled WGS sequence"/>
</dbReference>
<sequence length="80" mass="9426">MSSQHPQPLGGEGWPLVRLASLRAARQFLELFRIGIKRDSTRMSHDVEWRRKEFAIYFWYGQSFVNCAREPLRVVNSCLE</sequence>
<protein>
    <submittedName>
        <fullName evidence="1">Uncharacterized protein</fullName>
    </submittedName>
</protein>
<keyword evidence="2" id="KW-1185">Reference proteome</keyword>
<reference evidence="1 2" key="1">
    <citation type="journal article" date="2019" name="Commun. Biol.">
        <title>The bagworm genome reveals a unique fibroin gene that provides high tensile strength.</title>
        <authorList>
            <person name="Kono N."/>
            <person name="Nakamura H."/>
            <person name="Ohtoshi R."/>
            <person name="Tomita M."/>
            <person name="Numata K."/>
            <person name="Arakawa K."/>
        </authorList>
    </citation>
    <scope>NUCLEOTIDE SEQUENCE [LARGE SCALE GENOMIC DNA]</scope>
</reference>
<proteinExistence type="predicted"/>
<evidence type="ECO:0000313" key="1">
    <source>
        <dbReference type="EMBL" id="GBP49616.1"/>
    </source>
</evidence>
<comment type="caution">
    <text evidence="1">The sequence shown here is derived from an EMBL/GenBank/DDBJ whole genome shotgun (WGS) entry which is preliminary data.</text>
</comment>
<evidence type="ECO:0000313" key="2">
    <source>
        <dbReference type="Proteomes" id="UP000299102"/>
    </source>
</evidence>
<gene>
    <name evidence="1" type="ORF">EVAR_37398_1</name>
</gene>
<dbReference type="AlphaFoldDB" id="A0A4C1WDZ9"/>